<dbReference type="AlphaFoldDB" id="A0A0H3ZX87"/>
<dbReference type="EMBL" id="KP795710">
    <property type="protein sequence ID" value="AKN40915.1"/>
    <property type="molecule type" value="Genomic_DNA"/>
</dbReference>
<protein>
    <submittedName>
        <fullName evidence="1">Uncharacterized protein</fullName>
    </submittedName>
</protein>
<reference evidence="1" key="1">
    <citation type="journal article" date="2015" name="MBio">
        <title>Eco-Evolutionary Dynamics of Episomes among Ecologically Cohesive Bacterial Populations.</title>
        <authorList>
            <person name="Xue H."/>
            <person name="Cordero O.X."/>
            <person name="Camas F.M."/>
            <person name="Trimble W."/>
            <person name="Meyer F."/>
            <person name="Guglielmini J."/>
            <person name="Rocha E.P."/>
            <person name="Polz M.F."/>
        </authorList>
    </citation>
    <scope>NUCLEOTIDE SEQUENCE</scope>
    <source>
        <strain evidence="1">FF_273</strain>
    </source>
</reference>
<name>A0A0H3ZX87_9VIBR</name>
<proteinExistence type="predicted"/>
<organism evidence="1">
    <name type="scientific">Vibrio sp. FF_273</name>
    <dbReference type="NCBI Taxonomy" id="1652830"/>
    <lineage>
        <taxon>Bacteria</taxon>
        <taxon>Pseudomonadati</taxon>
        <taxon>Pseudomonadota</taxon>
        <taxon>Gammaproteobacteria</taxon>
        <taxon>Vibrionales</taxon>
        <taxon>Vibrionaceae</taxon>
        <taxon>Vibrio</taxon>
    </lineage>
</organism>
<accession>A0A0H3ZX87</accession>
<sequence length="39" mass="4693">MVINFQVHFIVYDRGKRSLLPFCYVRCTEMSKSDLKFGY</sequence>
<evidence type="ECO:0000313" key="1">
    <source>
        <dbReference type="EMBL" id="AKN40915.1"/>
    </source>
</evidence>